<dbReference type="Pfam" id="PF19296">
    <property type="entry name" value="RelA_AH_RIS"/>
    <property type="match status" value="1"/>
</dbReference>
<comment type="caution">
    <text evidence="9">The sequence shown here is derived from an EMBL/GenBank/DDBJ whole genome shotgun (WGS) entry which is preliminary data.</text>
</comment>
<dbReference type="SMART" id="SM00471">
    <property type="entry name" value="HDc"/>
    <property type="match status" value="1"/>
</dbReference>
<dbReference type="InterPro" id="IPR006674">
    <property type="entry name" value="HD_domain"/>
</dbReference>
<dbReference type="Proteomes" id="UP000245539">
    <property type="component" value="Unassembled WGS sequence"/>
</dbReference>
<organism evidence="9 10">
    <name type="scientific">Leucothrix pacifica</name>
    <dbReference type="NCBI Taxonomy" id="1247513"/>
    <lineage>
        <taxon>Bacteria</taxon>
        <taxon>Pseudomonadati</taxon>
        <taxon>Pseudomonadota</taxon>
        <taxon>Gammaproteobacteria</taxon>
        <taxon>Thiotrichales</taxon>
        <taxon>Thiotrichaceae</taxon>
        <taxon>Leucothrix</taxon>
    </lineage>
</organism>
<dbReference type="Pfam" id="PF04607">
    <property type="entry name" value="RelA_SpoT"/>
    <property type="match status" value="1"/>
</dbReference>
<dbReference type="InterPro" id="IPR003607">
    <property type="entry name" value="HD/PDEase_dom"/>
</dbReference>
<dbReference type="Pfam" id="PF02824">
    <property type="entry name" value="TGS"/>
    <property type="match status" value="1"/>
</dbReference>
<evidence type="ECO:0000313" key="9">
    <source>
        <dbReference type="EMBL" id="PWQ93067.1"/>
    </source>
</evidence>
<dbReference type="SUPFAM" id="SSF81271">
    <property type="entry name" value="TGS-like"/>
    <property type="match status" value="1"/>
</dbReference>
<dbReference type="InterPro" id="IPR004811">
    <property type="entry name" value="RelA/Spo_fam"/>
</dbReference>
<dbReference type="InterPro" id="IPR045865">
    <property type="entry name" value="ACT-like_dom_sf"/>
</dbReference>
<dbReference type="InterPro" id="IPR033655">
    <property type="entry name" value="TGS_RelA/SpoT"/>
</dbReference>
<dbReference type="InterPro" id="IPR012676">
    <property type="entry name" value="TGS-like"/>
</dbReference>
<dbReference type="RefSeq" id="WP_109839139.1">
    <property type="nucleotide sequence ID" value="NZ_QGKM01000069.1"/>
</dbReference>
<comment type="similarity">
    <text evidence="5">Belongs to the relA/spoT family.</text>
</comment>
<evidence type="ECO:0000256" key="3">
    <source>
        <dbReference type="ARBA" id="ARBA00024387"/>
    </source>
</evidence>
<dbReference type="InterPro" id="IPR012675">
    <property type="entry name" value="Beta-grasp_dom_sf"/>
</dbReference>
<dbReference type="InterPro" id="IPR007685">
    <property type="entry name" value="RelA_SpoT"/>
</dbReference>
<dbReference type="InterPro" id="IPR043519">
    <property type="entry name" value="NT_sf"/>
</dbReference>
<dbReference type="GO" id="GO:0042594">
    <property type="term" value="P:response to starvation"/>
    <property type="evidence" value="ECO:0007669"/>
    <property type="project" value="TreeGrafter"/>
</dbReference>
<dbReference type="SUPFAM" id="SSF109604">
    <property type="entry name" value="HD-domain/PDEase-like"/>
    <property type="match status" value="1"/>
</dbReference>
<comment type="function">
    <text evidence="5">In eubacteria ppGpp (guanosine 3'-diphosphate 5'-diphosphate) is a mediator of the stringent response that coordinates a variety of cellular activities in response to changes in nutritional abundance.</text>
</comment>
<dbReference type="EC" id="3.1.7.2" evidence="3"/>
<dbReference type="SUPFAM" id="SSF55021">
    <property type="entry name" value="ACT-like"/>
    <property type="match status" value="1"/>
</dbReference>
<evidence type="ECO:0000259" key="6">
    <source>
        <dbReference type="PROSITE" id="PS51671"/>
    </source>
</evidence>
<dbReference type="InterPro" id="IPR002912">
    <property type="entry name" value="ACT_dom"/>
</dbReference>
<evidence type="ECO:0000256" key="4">
    <source>
        <dbReference type="ARBA" id="ARBA00047968"/>
    </source>
</evidence>
<dbReference type="PANTHER" id="PTHR21262:SF36">
    <property type="entry name" value="BIFUNCTIONAL (P)PPGPP SYNTHASE_HYDROLASE SPOT"/>
    <property type="match status" value="1"/>
</dbReference>
<dbReference type="Gene3D" id="3.10.20.30">
    <property type="match status" value="1"/>
</dbReference>
<gene>
    <name evidence="9" type="ORF">DKW60_18460</name>
</gene>
<feature type="domain" description="ACT" evidence="6">
    <location>
        <begin position="637"/>
        <end position="709"/>
    </location>
</feature>
<name>A0A317C432_9GAMM</name>
<evidence type="ECO:0000256" key="1">
    <source>
        <dbReference type="ARBA" id="ARBA00022801"/>
    </source>
</evidence>
<dbReference type="InterPro" id="IPR045600">
    <property type="entry name" value="RelA/SpoT_AH_RIS"/>
</dbReference>
<dbReference type="Gene3D" id="1.10.3210.10">
    <property type="entry name" value="Hypothetical protein af1432"/>
    <property type="match status" value="1"/>
</dbReference>
<evidence type="ECO:0000259" key="7">
    <source>
        <dbReference type="PROSITE" id="PS51831"/>
    </source>
</evidence>
<dbReference type="GO" id="GO:0015970">
    <property type="term" value="P:guanosine tetraphosphate biosynthetic process"/>
    <property type="evidence" value="ECO:0007669"/>
    <property type="project" value="UniProtKB-UniPathway"/>
</dbReference>
<dbReference type="OrthoDB" id="9805041at2"/>
<dbReference type="EMBL" id="QGKM01000069">
    <property type="protein sequence ID" value="PWQ93067.1"/>
    <property type="molecule type" value="Genomic_DNA"/>
</dbReference>
<dbReference type="FunFam" id="1.10.3210.10:FF:000001">
    <property type="entry name" value="GTP pyrophosphokinase RelA"/>
    <property type="match status" value="1"/>
</dbReference>
<dbReference type="PANTHER" id="PTHR21262">
    <property type="entry name" value="GUANOSINE-3',5'-BIS DIPHOSPHATE 3'-PYROPHOSPHOHYDROLASE"/>
    <property type="match status" value="1"/>
</dbReference>
<accession>A0A317C432</accession>
<dbReference type="CDD" id="cd01668">
    <property type="entry name" value="TGS_RSH"/>
    <property type="match status" value="1"/>
</dbReference>
<dbReference type="AlphaFoldDB" id="A0A317C432"/>
<dbReference type="UniPathway" id="UPA00908">
    <property type="reaction ID" value="UER00886"/>
</dbReference>
<dbReference type="PROSITE" id="PS51880">
    <property type="entry name" value="TGS"/>
    <property type="match status" value="1"/>
</dbReference>
<dbReference type="FunFam" id="3.10.20.30:FF:000002">
    <property type="entry name" value="GTP pyrophosphokinase (RelA/SpoT)"/>
    <property type="match status" value="1"/>
</dbReference>
<evidence type="ECO:0000256" key="5">
    <source>
        <dbReference type="RuleBase" id="RU003847"/>
    </source>
</evidence>
<dbReference type="Pfam" id="PF13291">
    <property type="entry name" value="ACT_4"/>
    <property type="match status" value="1"/>
</dbReference>
<dbReference type="PROSITE" id="PS51831">
    <property type="entry name" value="HD"/>
    <property type="match status" value="1"/>
</dbReference>
<evidence type="ECO:0000256" key="2">
    <source>
        <dbReference type="ARBA" id="ARBA00024329"/>
    </source>
</evidence>
<keyword evidence="1" id="KW-0378">Hydrolase</keyword>
<comment type="pathway">
    <text evidence="2">Purine metabolism; ppGpp biosynthesis; ppGpp from GDP: step 1/1.</text>
</comment>
<keyword evidence="10" id="KW-1185">Reference proteome</keyword>
<dbReference type="PROSITE" id="PS51671">
    <property type="entry name" value="ACT"/>
    <property type="match status" value="1"/>
</dbReference>
<dbReference type="GO" id="GO:0008893">
    <property type="term" value="F:guanosine-3',5'-bis(diphosphate) 3'-diphosphatase activity"/>
    <property type="evidence" value="ECO:0007669"/>
    <property type="project" value="UniProtKB-EC"/>
</dbReference>
<feature type="domain" description="HD" evidence="7">
    <location>
        <begin position="53"/>
        <end position="152"/>
    </location>
</feature>
<dbReference type="InterPro" id="IPR004095">
    <property type="entry name" value="TGS"/>
</dbReference>
<protein>
    <recommendedName>
        <fullName evidence="3">guanosine-3',5'-bis(diphosphate) 3'-diphosphatase</fullName>
        <ecNumber evidence="3">3.1.7.2</ecNumber>
    </recommendedName>
</protein>
<dbReference type="NCBIfam" id="TIGR00691">
    <property type="entry name" value="spoT_relA"/>
    <property type="match status" value="1"/>
</dbReference>
<reference evidence="9 10" key="1">
    <citation type="submission" date="2018-05" db="EMBL/GenBank/DDBJ databases">
        <title>Leucothrix arctica sp. nov., isolated from Arctic seawater.</title>
        <authorList>
            <person name="Choi A."/>
            <person name="Baek K."/>
        </authorList>
    </citation>
    <scope>NUCLEOTIDE SEQUENCE [LARGE SCALE GENOMIC DNA]</scope>
    <source>
        <strain evidence="9 10">JCM 18388</strain>
    </source>
</reference>
<dbReference type="Pfam" id="PF13328">
    <property type="entry name" value="HD_4"/>
    <property type="match status" value="1"/>
</dbReference>
<proteinExistence type="inferred from homology"/>
<dbReference type="Gene3D" id="3.30.460.10">
    <property type="entry name" value="Beta Polymerase, domain 2"/>
    <property type="match status" value="1"/>
</dbReference>
<dbReference type="CDD" id="cd00077">
    <property type="entry name" value="HDc"/>
    <property type="match status" value="1"/>
</dbReference>
<dbReference type="GO" id="GO:0005886">
    <property type="term" value="C:plasma membrane"/>
    <property type="evidence" value="ECO:0007669"/>
    <property type="project" value="TreeGrafter"/>
</dbReference>
<dbReference type="Gene3D" id="3.30.70.260">
    <property type="match status" value="1"/>
</dbReference>
<evidence type="ECO:0000259" key="8">
    <source>
        <dbReference type="PROSITE" id="PS51880"/>
    </source>
</evidence>
<evidence type="ECO:0000313" key="10">
    <source>
        <dbReference type="Proteomes" id="UP000245539"/>
    </source>
</evidence>
<sequence length="709" mass="80260">MTAASAAPAFVSTDLYRIVQRYQTPEDIETTQSAYEFAAKAHADVRRKSGELYIHHPLEVARILADLHMDVDTLCAALLHDVIEDTEYSKEYITEHFGLVVAELVDGVTKLAGNHFTSRTEAAEASFQKMMIAMTQDYRVVLIKLADRLHNMRTLGSMPAEKKRRIANETLQIHAPLARKMGINMLRKELQTLCLMHLHPWRYEILRKSAAANISHNRTTYDRILNDITEALRSQQVESSVFLWEKNLYRIYEDAQKFKSNKYLSNESDGIEIRVLVDKTPECYLALGAVHQLYSPKTGKFKDFIAARKAYGYQALQTELITYERQLLKVEIQTKQMYQVSQYGVTSHFRYPNSMTATDFSKTYLDRWIKQVADINKANGSPSEFMEDITSDLFLQDIQVYTPRGDIRTLPRGSTPIDFAYEIHTDLGNSCSYAVVDNRRAPLSTPLKNGATVRIYKGENARPQPNWLNFVATGKARAAIRHWINNRKDGEFIALGKKLLNEALMPYHADISTIQPDQLKGTLSTLKLKDADDLYSHIAQGDHCAKLLARRLVDEDSLLKVSEDDADQPIPIKGTEGLAVELQSCCYPIPGDIIVAQLEKGHGLAIHRADCKNLDKSDTRPLKISWSKHQDQTYPAALSIEASNRVGALSSVSNTLHNLEINTEEMHISGDNDTKTFFLVIEVLDTEHLRNVAKKLQELDLVLAVTRPH</sequence>
<comment type="catalytic activity">
    <reaction evidence="4">
        <text>guanosine 3',5'-bis(diphosphate) + H2O = GDP + diphosphate + H(+)</text>
        <dbReference type="Rhea" id="RHEA:14253"/>
        <dbReference type="ChEBI" id="CHEBI:15377"/>
        <dbReference type="ChEBI" id="CHEBI:15378"/>
        <dbReference type="ChEBI" id="CHEBI:33019"/>
        <dbReference type="ChEBI" id="CHEBI:58189"/>
        <dbReference type="ChEBI" id="CHEBI:77828"/>
        <dbReference type="EC" id="3.1.7.2"/>
    </reaction>
</comment>
<dbReference type="GO" id="GO:0008728">
    <property type="term" value="F:GTP diphosphokinase activity"/>
    <property type="evidence" value="ECO:0007669"/>
    <property type="project" value="TreeGrafter"/>
</dbReference>
<dbReference type="CDD" id="cd05399">
    <property type="entry name" value="NT_Rel-Spo_like"/>
    <property type="match status" value="1"/>
</dbReference>
<feature type="domain" description="TGS" evidence="8">
    <location>
        <begin position="396"/>
        <end position="457"/>
    </location>
</feature>
<dbReference type="SMART" id="SM00954">
    <property type="entry name" value="RelA_SpoT"/>
    <property type="match status" value="1"/>
</dbReference>
<dbReference type="SUPFAM" id="SSF81301">
    <property type="entry name" value="Nucleotidyltransferase"/>
    <property type="match status" value="1"/>
</dbReference>